<protein>
    <submittedName>
        <fullName evidence="1">Uncharacterized protein</fullName>
    </submittedName>
</protein>
<proteinExistence type="predicted"/>
<reference evidence="1" key="1">
    <citation type="submission" date="2024-09" db="EMBL/GenBank/DDBJ databases">
        <title>Black Yeasts Isolated from many extreme environments.</title>
        <authorList>
            <person name="Coleine C."/>
            <person name="Stajich J.E."/>
            <person name="Selbmann L."/>
        </authorList>
    </citation>
    <scope>NUCLEOTIDE SEQUENCE</scope>
    <source>
        <strain evidence="1">CCFEE 5737</strain>
    </source>
</reference>
<dbReference type="Proteomes" id="UP001186974">
    <property type="component" value="Unassembled WGS sequence"/>
</dbReference>
<dbReference type="EMBL" id="JAWDJW010006764">
    <property type="protein sequence ID" value="KAK3063659.1"/>
    <property type="molecule type" value="Genomic_DNA"/>
</dbReference>
<gene>
    <name evidence="1" type="ORF">LTS18_013772</name>
</gene>
<evidence type="ECO:0000313" key="2">
    <source>
        <dbReference type="Proteomes" id="UP001186974"/>
    </source>
</evidence>
<sequence>MYYYGCSTGGAQGFALAQYHPDVFDGIVAGSPGNYYSHLILSFLWNGLNSDVTGAFLDQNALEFARAAVVKACDTIDSVADGVIEDPTKCRFDVNRLECKPSQDPVFDNSTVCLTSAQVKNVQQFYAGPGEKVYPGFAKGGESEWMPQETSLYLEYGVPILQNLVFKNLSYDYNTFSFGSDVRVVDKTATPLISATSPDLSAFKYRGGKLITFQGWADAYNAPFWPIQQRNEAEAIFGRGLDSFYRLFMVPGGGHCGGAPSYPQVPGTYQTLDALLPWVEQGKAPSYVLATKPADGSNTTKRLCPYPKVAVYQGGSTSSYTSYRCE</sequence>
<organism evidence="1 2">
    <name type="scientific">Coniosporium uncinatum</name>
    <dbReference type="NCBI Taxonomy" id="93489"/>
    <lineage>
        <taxon>Eukaryota</taxon>
        <taxon>Fungi</taxon>
        <taxon>Dikarya</taxon>
        <taxon>Ascomycota</taxon>
        <taxon>Pezizomycotina</taxon>
        <taxon>Dothideomycetes</taxon>
        <taxon>Dothideomycetes incertae sedis</taxon>
        <taxon>Coniosporium</taxon>
    </lineage>
</organism>
<comment type="caution">
    <text evidence="1">The sequence shown here is derived from an EMBL/GenBank/DDBJ whole genome shotgun (WGS) entry which is preliminary data.</text>
</comment>
<evidence type="ECO:0000313" key="1">
    <source>
        <dbReference type="EMBL" id="KAK3063659.1"/>
    </source>
</evidence>
<keyword evidence="2" id="KW-1185">Reference proteome</keyword>
<name>A0ACC3D930_9PEZI</name>
<accession>A0ACC3D930</accession>